<dbReference type="InterPro" id="IPR052021">
    <property type="entry name" value="Type-I_RS_S_subunit"/>
</dbReference>
<feature type="domain" description="Type I restriction modification DNA specificity" evidence="4">
    <location>
        <begin position="187"/>
        <end position="345"/>
    </location>
</feature>
<dbReference type="AlphaFoldDB" id="A0A179DFJ6"/>
<dbReference type="Gene3D" id="3.90.220.20">
    <property type="entry name" value="DNA methylase specificity domains"/>
    <property type="match status" value="2"/>
</dbReference>
<keyword evidence="3" id="KW-0238">DNA-binding</keyword>
<comment type="caution">
    <text evidence="5">The sequence shown here is derived from an EMBL/GenBank/DDBJ whole genome shotgun (WGS) entry which is preliminary data.</text>
</comment>
<proteinExistence type="inferred from homology"/>
<reference evidence="5 6" key="1">
    <citation type="submission" date="2016-04" db="EMBL/GenBank/DDBJ databases">
        <authorList>
            <person name="Evans L.H."/>
            <person name="Alamgir A."/>
            <person name="Owens N."/>
            <person name="Weber N.D."/>
            <person name="Virtaneva K."/>
            <person name="Barbian K."/>
            <person name="Babar A."/>
            <person name="Rosenke K."/>
        </authorList>
    </citation>
    <scope>NUCLEOTIDE SEQUENCE [LARGE SCALE GENOMIC DNA]</scope>
    <source>
        <strain evidence="5 6">CCM 8644</strain>
    </source>
</reference>
<dbReference type="SUPFAM" id="SSF116734">
    <property type="entry name" value="DNA methylase specificity domain"/>
    <property type="match status" value="2"/>
</dbReference>
<evidence type="ECO:0000256" key="3">
    <source>
        <dbReference type="ARBA" id="ARBA00023125"/>
    </source>
</evidence>
<evidence type="ECO:0000313" key="5">
    <source>
        <dbReference type="EMBL" id="OAQ39825.1"/>
    </source>
</evidence>
<name>A0A179DFJ6_9SPHI</name>
<protein>
    <recommendedName>
        <fullName evidence="4">Type I restriction modification DNA specificity domain-containing protein</fullName>
    </recommendedName>
</protein>
<dbReference type="OrthoDB" id="9816225at2"/>
<accession>A0A179DFJ6</accession>
<dbReference type="GO" id="GO:0009307">
    <property type="term" value="P:DNA restriction-modification system"/>
    <property type="evidence" value="ECO:0007669"/>
    <property type="project" value="UniProtKB-KW"/>
</dbReference>
<dbReference type="PANTHER" id="PTHR30408">
    <property type="entry name" value="TYPE-1 RESTRICTION ENZYME ECOKI SPECIFICITY PROTEIN"/>
    <property type="match status" value="1"/>
</dbReference>
<dbReference type="STRING" id="1826909.A5893_09635"/>
<dbReference type="Gene3D" id="1.10.287.1120">
    <property type="entry name" value="Bipartite methylase S protein"/>
    <property type="match status" value="1"/>
</dbReference>
<reference evidence="5 6" key="2">
    <citation type="submission" date="2016-06" db="EMBL/GenBank/DDBJ databases">
        <title>Pedobacter psychrophilus sp. nov., isolated from Antarctic fragmentary rock.</title>
        <authorList>
            <person name="Svec P."/>
        </authorList>
    </citation>
    <scope>NUCLEOTIDE SEQUENCE [LARGE SCALE GENOMIC DNA]</scope>
    <source>
        <strain evidence="5 6">CCM 8644</strain>
    </source>
</reference>
<dbReference type="InterPro" id="IPR044946">
    <property type="entry name" value="Restrct_endonuc_typeI_TRD_sf"/>
</dbReference>
<evidence type="ECO:0000259" key="4">
    <source>
        <dbReference type="Pfam" id="PF01420"/>
    </source>
</evidence>
<keyword evidence="6" id="KW-1185">Reference proteome</keyword>
<keyword evidence="2" id="KW-0680">Restriction system</keyword>
<dbReference type="EMBL" id="LWHJ01000027">
    <property type="protein sequence ID" value="OAQ39825.1"/>
    <property type="molecule type" value="Genomic_DNA"/>
</dbReference>
<dbReference type="CDD" id="cd17288">
    <property type="entry name" value="RMtype1_S_LlaAI06ORF1089P_TRD1-CR1_like"/>
    <property type="match status" value="1"/>
</dbReference>
<dbReference type="GO" id="GO:0003677">
    <property type="term" value="F:DNA binding"/>
    <property type="evidence" value="ECO:0007669"/>
    <property type="project" value="UniProtKB-KW"/>
</dbReference>
<evidence type="ECO:0000256" key="2">
    <source>
        <dbReference type="ARBA" id="ARBA00022747"/>
    </source>
</evidence>
<dbReference type="PANTHER" id="PTHR30408:SF13">
    <property type="entry name" value="TYPE I RESTRICTION ENZYME HINDI SPECIFICITY SUBUNIT"/>
    <property type="match status" value="1"/>
</dbReference>
<dbReference type="Proteomes" id="UP000078459">
    <property type="component" value="Unassembled WGS sequence"/>
</dbReference>
<dbReference type="CDD" id="cd17262">
    <property type="entry name" value="RMtype1_S_Aco12261I-TRD2-CR2"/>
    <property type="match status" value="1"/>
</dbReference>
<feature type="domain" description="Type I restriction modification DNA specificity" evidence="4">
    <location>
        <begin position="2"/>
        <end position="156"/>
    </location>
</feature>
<organism evidence="5 6">
    <name type="scientific">Pedobacter psychrophilus</name>
    <dbReference type="NCBI Taxonomy" id="1826909"/>
    <lineage>
        <taxon>Bacteria</taxon>
        <taxon>Pseudomonadati</taxon>
        <taxon>Bacteroidota</taxon>
        <taxon>Sphingobacteriia</taxon>
        <taxon>Sphingobacteriales</taxon>
        <taxon>Sphingobacteriaceae</taxon>
        <taxon>Pedobacter</taxon>
    </lineage>
</organism>
<dbReference type="Pfam" id="PF01420">
    <property type="entry name" value="Methylase_S"/>
    <property type="match status" value="2"/>
</dbReference>
<dbReference type="InterPro" id="IPR000055">
    <property type="entry name" value="Restrct_endonuc_typeI_TRD"/>
</dbReference>
<evidence type="ECO:0000256" key="1">
    <source>
        <dbReference type="ARBA" id="ARBA00010923"/>
    </source>
</evidence>
<dbReference type="RefSeq" id="WP_068822442.1">
    <property type="nucleotide sequence ID" value="NZ_LWHJ01000027.1"/>
</dbReference>
<sequence>MMEGWKSFKLGELLEIKYGKDHKKLNDGKYPLYGSGGIMRYVDEFLYDDESILIPRKGTLTNLFYLNAPFSTVDTMFWSKVNKLNVFPKFLYYILKTYDFSTLDEGAAIPSLTTKTLNVVTVNIPKSKETQQKIASILSAYDDLIENNLKRIKLLEEMAQQTYEEWFVRMRFPGFEDVVIDVETGLPEGWEKVKLGEIVENFDSKRVPISSMKREKIRGVYPYYGAAAIMDFDNDFLFDGRFVLMGEDGTVITKNGTPMLQFVDGKFWVNNHAHVLNGTKVSNELLFCFLSQYKISSHITGSAQPKINQANLNRIEFILPSTKVLEEIKPILKSIFDSNFNLQNQNHRLKEARDILLPRLMSGMIEV</sequence>
<comment type="similarity">
    <text evidence="1">Belongs to the type-I restriction system S methylase family.</text>
</comment>
<evidence type="ECO:0000313" key="6">
    <source>
        <dbReference type="Proteomes" id="UP000078459"/>
    </source>
</evidence>
<gene>
    <name evidence="5" type="ORF">A5893_09635</name>
</gene>